<evidence type="ECO:0000313" key="2">
    <source>
        <dbReference type="EMBL" id="MFC7358639.1"/>
    </source>
</evidence>
<dbReference type="InterPro" id="IPR024344">
    <property type="entry name" value="MDMPI_metal-binding"/>
</dbReference>
<feature type="domain" description="Mycothiol-dependent maleylpyruvate isomerase metal-binding" evidence="1">
    <location>
        <begin position="13"/>
        <end position="95"/>
    </location>
</feature>
<keyword evidence="3" id="KW-1185">Reference proteome</keyword>
<protein>
    <submittedName>
        <fullName evidence="2">Maleylpyruvate isomerase family mycothiol-dependent enzyme</fullName>
    </submittedName>
</protein>
<dbReference type="GO" id="GO:0016853">
    <property type="term" value="F:isomerase activity"/>
    <property type="evidence" value="ECO:0007669"/>
    <property type="project" value="UniProtKB-KW"/>
</dbReference>
<dbReference type="EMBL" id="JBHTCH010000001">
    <property type="protein sequence ID" value="MFC7358639.1"/>
    <property type="molecule type" value="Genomic_DNA"/>
</dbReference>
<dbReference type="InterPro" id="IPR034660">
    <property type="entry name" value="DinB/YfiT-like"/>
</dbReference>
<gene>
    <name evidence="2" type="ORF">ACFQO6_00045</name>
</gene>
<dbReference type="InterPro" id="IPR017517">
    <property type="entry name" value="Maleyloyr_isom"/>
</dbReference>
<organism evidence="2 3">
    <name type="scientific">Nocardioides astragali</name>
    <dbReference type="NCBI Taxonomy" id="1776736"/>
    <lineage>
        <taxon>Bacteria</taxon>
        <taxon>Bacillati</taxon>
        <taxon>Actinomycetota</taxon>
        <taxon>Actinomycetes</taxon>
        <taxon>Propionibacteriales</taxon>
        <taxon>Nocardioidaceae</taxon>
        <taxon>Nocardioides</taxon>
    </lineage>
</organism>
<reference evidence="3" key="1">
    <citation type="journal article" date="2019" name="Int. J. Syst. Evol. Microbiol.">
        <title>The Global Catalogue of Microorganisms (GCM) 10K type strain sequencing project: providing services to taxonomists for standard genome sequencing and annotation.</title>
        <authorList>
            <consortium name="The Broad Institute Genomics Platform"/>
            <consortium name="The Broad Institute Genome Sequencing Center for Infectious Disease"/>
            <person name="Wu L."/>
            <person name="Ma J."/>
        </authorList>
    </citation>
    <scope>NUCLEOTIDE SEQUENCE [LARGE SCALE GENOMIC DNA]</scope>
    <source>
        <strain evidence="3">FCH27</strain>
    </source>
</reference>
<dbReference type="SUPFAM" id="SSF109854">
    <property type="entry name" value="DinB/YfiT-like putative metalloenzymes"/>
    <property type="match status" value="1"/>
</dbReference>
<name>A0ABW2MYM9_9ACTN</name>
<comment type="caution">
    <text evidence="2">The sequence shown here is derived from an EMBL/GenBank/DDBJ whole genome shotgun (WGS) entry which is preliminary data.</text>
</comment>
<proteinExistence type="predicted"/>
<dbReference type="RefSeq" id="WP_255890594.1">
    <property type="nucleotide sequence ID" value="NZ_JAFMZM010000003.1"/>
</dbReference>
<sequence length="203" mass="22586">MDSDTIWRHIDTQRTVLADVLETLPDGAWRTPSLCAAWTVRDVAAHLALSHAGLRELLGAAARSGFRYNATVRDAALRSPLSHEQIIDRLRSFVGSRRTVPLVSEKEPLLDVLVHTQDICLPLDIDRPMPTDAAVVALERVLWWSRRFPIGPRLRDVHLVATDVAWETGAGRRVEGPVQWLLLAAAGRVVAHDHLRGELRSLA</sequence>
<dbReference type="Proteomes" id="UP001596524">
    <property type="component" value="Unassembled WGS sequence"/>
</dbReference>
<accession>A0ABW2MYM9</accession>
<evidence type="ECO:0000313" key="3">
    <source>
        <dbReference type="Proteomes" id="UP001596524"/>
    </source>
</evidence>
<dbReference type="Gene3D" id="1.20.120.450">
    <property type="entry name" value="dinb family like domain"/>
    <property type="match status" value="1"/>
</dbReference>
<evidence type="ECO:0000259" key="1">
    <source>
        <dbReference type="Pfam" id="PF11716"/>
    </source>
</evidence>
<keyword evidence="2" id="KW-0413">Isomerase</keyword>
<dbReference type="NCBIfam" id="TIGR03083">
    <property type="entry name" value="maleylpyruvate isomerase family mycothiol-dependent enzyme"/>
    <property type="match status" value="1"/>
</dbReference>
<dbReference type="Pfam" id="PF11716">
    <property type="entry name" value="MDMPI_N"/>
    <property type="match status" value="1"/>
</dbReference>